<feature type="transmembrane region" description="Helical" evidence="1">
    <location>
        <begin position="79"/>
        <end position="100"/>
    </location>
</feature>
<organism evidence="2 3">
    <name type="scientific">Conidiobolus coronatus (strain ATCC 28846 / CBS 209.66 / NRRL 28638)</name>
    <name type="common">Delacroixia coronata</name>
    <dbReference type="NCBI Taxonomy" id="796925"/>
    <lineage>
        <taxon>Eukaryota</taxon>
        <taxon>Fungi</taxon>
        <taxon>Fungi incertae sedis</taxon>
        <taxon>Zoopagomycota</taxon>
        <taxon>Entomophthoromycotina</taxon>
        <taxon>Entomophthoromycetes</taxon>
        <taxon>Entomophthorales</taxon>
        <taxon>Ancylistaceae</taxon>
        <taxon>Conidiobolus</taxon>
    </lineage>
</organism>
<dbReference type="EMBL" id="KQ964499">
    <property type="protein sequence ID" value="KXN70550.1"/>
    <property type="molecule type" value="Genomic_DNA"/>
</dbReference>
<keyword evidence="3" id="KW-1185">Reference proteome</keyword>
<reference evidence="2 3" key="1">
    <citation type="journal article" date="2015" name="Genome Biol. Evol.">
        <title>Phylogenomic analyses indicate that early fungi evolved digesting cell walls of algal ancestors of land plants.</title>
        <authorList>
            <person name="Chang Y."/>
            <person name="Wang S."/>
            <person name="Sekimoto S."/>
            <person name="Aerts A.L."/>
            <person name="Choi C."/>
            <person name="Clum A."/>
            <person name="LaButti K.M."/>
            <person name="Lindquist E.A."/>
            <person name="Yee Ngan C."/>
            <person name="Ohm R.A."/>
            <person name="Salamov A.A."/>
            <person name="Grigoriev I.V."/>
            <person name="Spatafora J.W."/>
            <person name="Berbee M.L."/>
        </authorList>
    </citation>
    <scope>NUCLEOTIDE SEQUENCE [LARGE SCALE GENOMIC DNA]</scope>
    <source>
        <strain evidence="2 3">NRRL 28638</strain>
    </source>
</reference>
<keyword evidence="1" id="KW-0812">Transmembrane</keyword>
<sequence>MENIILDRDDNLIITDYHPISQFLKTQEWYTTWEQSNRQFQSLISIAFYLIYSALIYQIKSVDHIEYAKVDQLSFTHTFHLLISLISFSFGFILCDTKLSNLLLTNYYFPNGNLTNIQENVSATIALGWMGVAICWILNFPYLPKGVFLEGPLTCMLILLAYISWFSWTWSFV</sequence>
<keyword evidence="1" id="KW-1133">Transmembrane helix</keyword>
<dbReference type="AlphaFoldDB" id="A0A137P6A6"/>
<feature type="transmembrane region" description="Helical" evidence="1">
    <location>
        <begin position="120"/>
        <end position="140"/>
    </location>
</feature>
<name>A0A137P6A6_CONC2</name>
<proteinExistence type="predicted"/>
<protein>
    <submittedName>
        <fullName evidence="2">Uncharacterized protein</fullName>
    </submittedName>
</protein>
<feature type="transmembrane region" description="Helical" evidence="1">
    <location>
        <begin position="147"/>
        <end position="168"/>
    </location>
</feature>
<evidence type="ECO:0000313" key="3">
    <source>
        <dbReference type="Proteomes" id="UP000070444"/>
    </source>
</evidence>
<evidence type="ECO:0000256" key="1">
    <source>
        <dbReference type="SAM" id="Phobius"/>
    </source>
</evidence>
<dbReference type="Proteomes" id="UP000070444">
    <property type="component" value="Unassembled WGS sequence"/>
</dbReference>
<feature type="transmembrane region" description="Helical" evidence="1">
    <location>
        <begin position="40"/>
        <end position="59"/>
    </location>
</feature>
<evidence type="ECO:0000313" key="2">
    <source>
        <dbReference type="EMBL" id="KXN70550.1"/>
    </source>
</evidence>
<keyword evidence="1" id="KW-0472">Membrane</keyword>
<gene>
    <name evidence="2" type="ORF">CONCODRAFT_6880</name>
</gene>
<accession>A0A137P6A6</accession>